<evidence type="ECO:0008006" key="3">
    <source>
        <dbReference type="Google" id="ProtNLM"/>
    </source>
</evidence>
<protein>
    <recommendedName>
        <fullName evidence="3">F-box domain-containing protein</fullName>
    </recommendedName>
</protein>
<name>A0A5C3LDA2_COPMA</name>
<organism evidence="1 2">
    <name type="scientific">Coprinopsis marcescibilis</name>
    <name type="common">Agaric fungus</name>
    <name type="synonym">Psathyrella marcescibilis</name>
    <dbReference type="NCBI Taxonomy" id="230819"/>
    <lineage>
        <taxon>Eukaryota</taxon>
        <taxon>Fungi</taxon>
        <taxon>Dikarya</taxon>
        <taxon>Basidiomycota</taxon>
        <taxon>Agaricomycotina</taxon>
        <taxon>Agaricomycetes</taxon>
        <taxon>Agaricomycetidae</taxon>
        <taxon>Agaricales</taxon>
        <taxon>Agaricineae</taxon>
        <taxon>Psathyrellaceae</taxon>
        <taxon>Coprinopsis</taxon>
    </lineage>
</organism>
<dbReference type="EMBL" id="ML210146">
    <property type="protein sequence ID" value="TFK30632.1"/>
    <property type="molecule type" value="Genomic_DNA"/>
</dbReference>
<sequence>MSKASRPSFIDDLVPLILESTEHWWTRDYARLAQVSPAWAYYVQKRLYFCPTLYSFDACASLARSLLQQPSLKHLMNGIELRPTHEEGRGRLTDEHFESIRALLALPGLRRVVIGGQLAMKAERFLNALAYPETITELVVDGGSIASSIPLSSLELDECLFYRFPSLRTLKLANLQELEIVMPPPSQFTIPISNLIINNVAITGGYLCSILDSSSLDFLSISAKSAAEYDEELRLILGCCRVNMLHYAVETSSHSPGRSFLDVDGVDTLSLQKLQLDGLSIDPGLFLDLQRRCPSLKELGVSGRSVGISPREWATFAASRTLPCLTKLKLPGGTNNPPYAKWKADDFHVLQSICISHEVQLA</sequence>
<dbReference type="InterPro" id="IPR032675">
    <property type="entry name" value="LRR_dom_sf"/>
</dbReference>
<reference evidence="1 2" key="1">
    <citation type="journal article" date="2019" name="Nat. Ecol. Evol.">
        <title>Megaphylogeny resolves global patterns of mushroom evolution.</title>
        <authorList>
            <person name="Varga T."/>
            <person name="Krizsan K."/>
            <person name="Foldi C."/>
            <person name="Dima B."/>
            <person name="Sanchez-Garcia M."/>
            <person name="Sanchez-Ramirez S."/>
            <person name="Szollosi G.J."/>
            <person name="Szarkandi J.G."/>
            <person name="Papp V."/>
            <person name="Albert L."/>
            <person name="Andreopoulos W."/>
            <person name="Angelini C."/>
            <person name="Antonin V."/>
            <person name="Barry K.W."/>
            <person name="Bougher N.L."/>
            <person name="Buchanan P."/>
            <person name="Buyck B."/>
            <person name="Bense V."/>
            <person name="Catcheside P."/>
            <person name="Chovatia M."/>
            <person name="Cooper J."/>
            <person name="Damon W."/>
            <person name="Desjardin D."/>
            <person name="Finy P."/>
            <person name="Geml J."/>
            <person name="Haridas S."/>
            <person name="Hughes K."/>
            <person name="Justo A."/>
            <person name="Karasinski D."/>
            <person name="Kautmanova I."/>
            <person name="Kiss B."/>
            <person name="Kocsube S."/>
            <person name="Kotiranta H."/>
            <person name="LaButti K.M."/>
            <person name="Lechner B.E."/>
            <person name="Liimatainen K."/>
            <person name="Lipzen A."/>
            <person name="Lukacs Z."/>
            <person name="Mihaltcheva S."/>
            <person name="Morgado L.N."/>
            <person name="Niskanen T."/>
            <person name="Noordeloos M.E."/>
            <person name="Ohm R.A."/>
            <person name="Ortiz-Santana B."/>
            <person name="Ovrebo C."/>
            <person name="Racz N."/>
            <person name="Riley R."/>
            <person name="Savchenko A."/>
            <person name="Shiryaev A."/>
            <person name="Soop K."/>
            <person name="Spirin V."/>
            <person name="Szebenyi C."/>
            <person name="Tomsovsky M."/>
            <person name="Tulloss R.E."/>
            <person name="Uehling J."/>
            <person name="Grigoriev I.V."/>
            <person name="Vagvolgyi C."/>
            <person name="Papp T."/>
            <person name="Martin F.M."/>
            <person name="Miettinen O."/>
            <person name="Hibbett D.S."/>
            <person name="Nagy L.G."/>
        </authorList>
    </citation>
    <scope>NUCLEOTIDE SEQUENCE [LARGE SCALE GENOMIC DNA]</scope>
    <source>
        <strain evidence="1 2">CBS 121175</strain>
    </source>
</reference>
<proteinExistence type="predicted"/>
<gene>
    <name evidence="1" type="ORF">FA15DRAFT_662644</name>
</gene>
<keyword evidence="2" id="KW-1185">Reference proteome</keyword>
<dbReference type="SUPFAM" id="SSF52047">
    <property type="entry name" value="RNI-like"/>
    <property type="match status" value="1"/>
</dbReference>
<dbReference type="Proteomes" id="UP000307440">
    <property type="component" value="Unassembled WGS sequence"/>
</dbReference>
<dbReference type="AlphaFoldDB" id="A0A5C3LDA2"/>
<evidence type="ECO:0000313" key="1">
    <source>
        <dbReference type="EMBL" id="TFK30632.1"/>
    </source>
</evidence>
<dbReference type="Gene3D" id="3.80.10.10">
    <property type="entry name" value="Ribonuclease Inhibitor"/>
    <property type="match status" value="1"/>
</dbReference>
<accession>A0A5C3LDA2</accession>
<dbReference type="STRING" id="230819.A0A5C3LDA2"/>
<evidence type="ECO:0000313" key="2">
    <source>
        <dbReference type="Proteomes" id="UP000307440"/>
    </source>
</evidence>
<dbReference type="OrthoDB" id="3251638at2759"/>